<reference evidence="1" key="1">
    <citation type="submission" date="2020-02" db="EMBL/GenBank/DDBJ databases">
        <authorList>
            <person name="Meier V. D."/>
        </authorList>
    </citation>
    <scope>NUCLEOTIDE SEQUENCE</scope>
    <source>
        <strain evidence="1">AVDCRST_MAG64</strain>
    </source>
</reference>
<accession>A0A6J4PRG1</accession>
<protein>
    <submittedName>
        <fullName evidence="1">Uncharacterized protein</fullName>
    </submittedName>
</protein>
<name>A0A6J4PRG1_9BACT</name>
<dbReference type="AlphaFoldDB" id="A0A6J4PRG1"/>
<proteinExistence type="predicted"/>
<gene>
    <name evidence="1" type="ORF">AVDCRST_MAG64-3018</name>
</gene>
<sequence length="38" mass="4297">MALFVSRASRPCERHQTFENLGHPWSFTATPLARAGRP</sequence>
<dbReference type="EMBL" id="CADCUQ010000693">
    <property type="protein sequence ID" value="CAA9423280.1"/>
    <property type="molecule type" value="Genomic_DNA"/>
</dbReference>
<evidence type="ECO:0000313" key="1">
    <source>
        <dbReference type="EMBL" id="CAA9423280.1"/>
    </source>
</evidence>
<organism evidence="1">
    <name type="scientific">uncultured Phycisphaerae bacterium</name>
    <dbReference type="NCBI Taxonomy" id="904963"/>
    <lineage>
        <taxon>Bacteria</taxon>
        <taxon>Pseudomonadati</taxon>
        <taxon>Planctomycetota</taxon>
        <taxon>Phycisphaerae</taxon>
        <taxon>environmental samples</taxon>
    </lineage>
</organism>